<protein>
    <submittedName>
        <fullName evidence="2">Uncharacterized protein</fullName>
    </submittedName>
</protein>
<feature type="region of interest" description="Disordered" evidence="1">
    <location>
        <begin position="1"/>
        <end position="22"/>
    </location>
</feature>
<keyword evidence="3" id="KW-1185">Reference proteome</keyword>
<comment type="caution">
    <text evidence="2">The sequence shown here is derived from an EMBL/GenBank/DDBJ whole genome shotgun (WGS) entry which is preliminary data.</text>
</comment>
<sequence>MPSQKQENPDNEKLDDIMKHTKMKLRETTITKRRKTTNNKDAELLCQRLSRAFGEVLVTSKNEEFRNNCFKKLKVTNSVEASEKIFELTKKRLNIKKEGEGNENQ</sequence>
<dbReference type="Proteomes" id="UP001107558">
    <property type="component" value="Chromosome 2"/>
</dbReference>
<evidence type="ECO:0000313" key="2">
    <source>
        <dbReference type="EMBL" id="KAG5674584.1"/>
    </source>
</evidence>
<feature type="compositionally biased region" description="Basic and acidic residues" evidence="1">
    <location>
        <begin position="7"/>
        <end position="22"/>
    </location>
</feature>
<evidence type="ECO:0000256" key="1">
    <source>
        <dbReference type="SAM" id="MobiDB-lite"/>
    </source>
</evidence>
<accession>A0A9J6BY15</accession>
<name>A0A9J6BY15_POLVA</name>
<evidence type="ECO:0000313" key="3">
    <source>
        <dbReference type="Proteomes" id="UP001107558"/>
    </source>
</evidence>
<proteinExistence type="predicted"/>
<organism evidence="2 3">
    <name type="scientific">Polypedilum vanderplanki</name>
    <name type="common">Sleeping chironomid midge</name>
    <dbReference type="NCBI Taxonomy" id="319348"/>
    <lineage>
        <taxon>Eukaryota</taxon>
        <taxon>Metazoa</taxon>
        <taxon>Ecdysozoa</taxon>
        <taxon>Arthropoda</taxon>
        <taxon>Hexapoda</taxon>
        <taxon>Insecta</taxon>
        <taxon>Pterygota</taxon>
        <taxon>Neoptera</taxon>
        <taxon>Endopterygota</taxon>
        <taxon>Diptera</taxon>
        <taxon>Nematocera</taxon>
        <taxon>Chironomoidea</taxon>
        <taxon>Chironomidae</taxon>
        <taxon>Chironominae</taxon>
        <taxon>Polypedilum</taxon>
        <taxon>Polypedilum</taxon>
    </lineage>
</organism>
<gene>
    <name evidence="2" type="ORF">PVAND_004538</name>
</gene>
<dbReference type="AlphaFoldDB" id="A0A9J6BY15"/>
<dbReference type="EMBL" id="JADBJN010000002">
    <property type="protein sequence ID" value="KAG5674584.1"/>
    <property type="molecule type" value="Genomic_DNA"/>
</dbReference>
<dbReference type="OrthoDB" id="10609889at2759"/>
<reference evidence="2" key="1">
    <citation type="submission" date="2021-03" db="EMBL/GenBank/DDBJ databases">
        <title>Chromosome level genome of the anhydrobiotic midge Polypedilum vanderplanki.</title>
        <authorList>
            <person name="Yoshida Y."/>
            <person name="Kikawada T."/>
            <person name="Gusev O."/>
        </authorList>
    </citation>
    <scope>NUCLEOTIDE SEQUENCE</scope>
    <source>
        <strain evidence="2">NIAS01</strain>
        <tissue evidence="2">Whole body or cell culture</tissue>
    </source>
</reference>